<gene>
    <name evidence="2" type="ORF">BFW38_00385</name>
</gene>
<dbReference type="Proteomes" id="UP000094291">
    <property type="component" value="Unassembled WGS sequence"/>
</dbReference>
<sequence>MDHPIALTGGPGSGKTTVINCLQALGYATTPEVGRRIIQAQIESNGSALPWQDKTAFRDLMLQAEIKHYESSVSQTPPVFCDRGVIDVYGYSLLEQLTLTTPLIQSCQQLQYHHRVFIFPPWASIFMNDAERKQDFSEAVATYDAMISAYHTFGYELIEVPQQSPDQRAHFILDMLKSA</sequence>
<name>A0A1E2V5U4_9GAMM</name>
<dbReference type="InterPro" id="IPR027417">
    <property type="entry name" value="P-loop_NTPase"/>
</dbReference>
<keyword evidence="2" id="KW-0547">Nucleotide-binding</keyword>
<dbReference type="RefSeq" id="WP_068996616.1">
    <property type="nucleotide sequence ID" value="NZ_MDTQ01000001.1"/>
</dbReference>
<protein>
    <submittedName>
        <fullName evidence="2">ATP-binding protein</fullName>
    </submittedName>
</protein>
<evidence type="ECO:0000313" key="3">
    <source>
        <dbReference type="Proteomes" id="UP000094291"/>
    </source>
</evidence>
<dbReference type="OrthoDB" id="5638848at2"/>
<dbReference type="GO" id="GO:0005524">
    <property type="term" value="F:ATP binding"/>
    <property type="evidence" value="ECO:0007669"/>
    <property type="project" value="UniProtKB-KW"/>
</dbReference>
<dbReference type="STRING" id="197479.BFW38_00385"/>
<keyword evidence="3" id="KW-1185">Reference proteome</keyword>
<evidence type="ECO:0000313" key="2">
    <source>
        <dbReference type="EMBL" id="ODC02232.1"/>
    </source>
</evidence>
<proteinExistence type="predicted"/>
<organism evidence="2 3">
    <name type="scientific">Terasakiispira papahanaumokuakeensis</name>
    <dbReference type="NCBI Taxonomy" id="197479"/>
    <lineage>
        <taxon>Bacteria</taxon>
        <taxon>Pseudomonadati</taxon>
        <taxon>Pseudomonadota</taxon>
        <taxon>Gammaproteobacteria</taxon>
        <taxon>Oceanospirillales</taxon>
        <taxon>Terasakiispira</taxon>
    </lineage>
</organism>
<keyword evidence="2" id="KW-0067">ATP-binding</keyword>
<feature type="domain" description="NadR/Ttd14 AAA" evidence="1">
    <location>
        <begin position="5"/>
        <end position="168"/>
    </location>
</feature>
<evidence type="ECO:0000259" key="1">
    <source>
        <dbReference type="Pfam" id="PF13521"/>
    </source>
</evidence>
<dbReference type="AlphaFoldDB" id="A0A1E2V5U4"/>
<dbReference type="EMBL" id="MDTQ01000001">
    <property type="protein sequence ID" value="ODC02232.1"/>
    <property type="molecule type" value="Genomic_DNA"/>
</dbReference>
<dbReference type="SUPFAM" id="SSF52540">
    <property type="entry name" value="P-loop containing nucleoside triphosphate hydrolases"/>
    <property type="match status" value="1"/>
</dbReference>
<dbReference type="Gene3D" id="3.40.50.300">
    <property type="entry name" value="P-loop containing nucleotide triphosphate hydrolases"/>
    <property type="match status" value="1"/>
</dbReference>
<comment type="caution">
    <text evidence="2">The sequence shown here is derived from an EMBL/GenBank/DDBJ whole genome shotgun (WGS) entry which is preliminary data.</text>
</comment>
<accession>A0A1E2V5U4</accession>
<dbReference type="Pfam" id="PF13521">
    <property type="entry name" value="AAA_28"/>
    <property type="match status" value="1"/>
</dbReference>
<dbReference type="InterPro" id="IPR038727">
    <property type="entry name" value="NadR/Ttd14_AAA_dom"/>
</dbReference>
<reference evidence="2 3" key="1">
    <citation type="submission" date="2016-08" db="EMBL/GenBank/DDBJ databases">
        <authorList>
            <person name="Seilhamer J.J."/>
        </authorList>
    </citation>
    <scope>NUCLEOTIDE SEQUENCE [LARGE SCALE GENOMIC DNA]</scope>
    <source>
        <strain evidence="2 3">PH27A</strain>
    </source>
</reference>